<keyword evidence="2" id="KW-1185">Reference proteome</keyword>
<gene>
    <name evidence="1" type="ORF">GA0070215_12581</name>
</gene>
<organism evidence="1 2">
    <name type="scientific">Micromonospora marina</name>
    <dbReference type="NCBI Taxonomy" id="307120"/>
    <lineage>
        <taxon>Bacteria</taxon>
        <taxon>Bacillati</taxon>
        <taxon>Actinomycetota</taxon>
        <taxon>Actinomycetes</taxon>
        <taxon>Micromonosporales</taxon>
        <taxon>Micromonosporaceae</taxon>
        <taxon>Micromonospora</taxon>
    </lineage>
</organism>
<sequence>MTTGAIPFLEVLQQRSLVPDGCRAVLLVGSAAKGWSNAKSDYDFYLVCDEPWRAPNHGILNLPLDPPEIQTESFYAHDRRWEATYWLATQVKQILAKVSWEEFEKDRVAGQVLAGREEMLLERLTVCVPLLGGQWLAERQREVDASAFRSLIVTRSLGAADDSVEDALGQLESGDLHSAVLSARKALGHSVDALLEQHGQYGSHSPKWRPHRFRAANPAILSFDRYWAVETMQNFDPDKPEKWVTDVLTLCQDIAMKVEL</sequence>
<dbReference type="Proteomes" id="UP000198551">
    <property type="component" value="Unassembled WGS sequence"/>
</dbReference>
<dbReference type="EMBL" id="FMCV01000025">
    <property type="protein sequence ID" value="SCF41619.1"/>
    <property type="molecule type" value="Genomic_DNA"/>
</dbReference>
<evidence type="ECO:0008006" key="3">
    <source>
        <dbReference type="Google" id="ProtNLM"/>
    </source>
</evidence>
<dbReference type="InterPro" id="IPR043519">
    <property type="entry name" value="NT_sf"/>
</dbReference>
<accession>A0A1C5A8Y2</accession>
<dbReference type="AlphaFoldDB" id="A0A1C5A8Y2"/>
<proteinExistence type="predicted"/>
<evidence type="ECO:0000313" key="2">
    <source>
        <dbReference type="Proteomes" id="UP000198551"/>
    </source>
</evidence>
<protein>
    <recommendedName>
        <fullName evidence="3">Nucleotidyltransferase domain-containing protein</fullName>
    </recommendedName>
</protein>
<dbReference type="RefSeq" id="WP_091050111.1">
    <property type="nucleotide sequence ID" value="NZ_FMCV01000025.1"/>
</dbReference>
<reference evidence="2" key="1">
    <citation type="submission" date="2016-06" db="EMBL/GenBank/DDBJ databases">
        <authorList>
            <person name="Varghese N."/>
        </authorList>
    </citation>
    <scope>NUCLEOTIDE SEQUENCE [LARGE SCALE GENOMIC DNA]</scope>
    <source>
        <strain evidence="2">DSM 45555</strain>
    </source>
</reference>
<evidence type="ECO:0000313" key="1">
    <source>
        <dbReference type="EMBL" id="SCF41619.1"/>
    </source>
</evidence>
<name>A0A1C5A8Y2_9ACTN</name>
<dbReference type="SUPFAM" id="SSF81301">
    <property type="entry name" value="Nucleotidyltransferase"/>
    <property type="match status" value="1"/>
</dbReference>